<comment type="caution">
    <text evidence="17">The sequence shown here is derived from an EMBL/GenBank/DDBJ whole genome shotgun (WGS) entry which is preliminary data.</text>
</comment>
<evidence type="ECO:0000256" key="1">
    <source>
        <dbReference type="ARBA" id="ARBA00004752"/>
    </source>
</evidence>
<dbReference type="InterPro" id="IPR013221">
    <property type="entry name" value="Mur_ligase_cen"/>
</dbReference>
<comment type="cofactor">
    <cofactor evidence="12">
        <name>Mg(2+)</name>
        <dbReference type="ChEBI" id="CHEBI:18420"/>
    </cofactor>
</comment>
<dbReference type="GO" id="GO:0008360">
    <property type="term" value="P:regulation of cell shape"/>
    <property type="evidence" value="ECO:0007669"/>
    <property type="project" value="UniProtKB-KW"/>
</dbReference>
<evidence type="ECO:0000313" key="18">
    <source>
        <dbReference type="Proteomes" id="UP000565468"/>
    </source>
</evidence>
<dbReference type="PANTHER" id="PTHR23135:SF4">
    <property type="entry name" value="UDP-N-ACETYLMURAMOYL-L-ALANYL-D-GLUTAMATE--2,6-DIAMINOPIMELATE LIGASE MURE HOMOLOG, CHLOROPLASTIC"/>
    <property type="match status" value="1"/>
</dbReference>
<dbReference type="GO" id="GO:0005737">
    <property type="term" value="C:cytoplasm"/>
    <property type="evidence" value="ECO:0007669"/>
    <property type="project" value="UniProtKB-SubCell"/>
</dbReference>
<dbReference type="InterPro" id="IPR000713">
    <property type="entry name" value="Mur_ligase_N"/>
</dbReference>
<dbReference type="InterPro" id="IPR035911">
    <property type="entry name" value="MurE/MurF_N"/>
</dbReference>
<keyword evidence="4 12" id="KW-0436">Ligase</keyword>
<dbReference type="RefSeq" id="WP_169506591.1">
    <property type="nucleotide sequence ID" value="NZ_JABBPN010000023.1"/>
</dbReference>
<feature type="binding site" evidence="12">
    <location>
        <position position="30"/>
    </location>
    <ligand>
        <name>UDP-N-acetyl-alpha-D-muramoyl-L-alanyl-D-glutamate</name>
        <dbReference type="ChEBI" id="CHEBI:83900"/>
    </ligand>
</feature>
<dbReference type="Pfam" id="PF02875">
    <property type="entry name" value="Mur_ligase_C"/>
    <property type="match status" value="1"/>
</dbReference>
<dbReference type="Pfam" id="PF01225">
    <property type="entry name" value="Mur_ligase"/>
    <property type="match status" value="1"/>
</dbReference>
<feature type="domain" description="Mur ligase central" evidence="16">
    <location>
        <begin position="109"/>
        <end position="315"/>
    </location>
</feature>
<comment type="function">
    <text evidence="12">Catalyzes the addition of an amino acid to the nucleotide precursor UDP-N-acetylmuramoyl-L-alanyl-D-glutamate (UMAG) in the biosynthesis of bacterial cell-wall peptidoglycan.</text>
</comment>
<dbReference type="GO" id="GO:0051301">
    <property type="term" value="P:cell division"/>
    <property type="evidence" value="ECO:0007669"/>
    <property type="project" value="UniProtKB-KW"/>
</dbReference>
<evidence type="ECO:0000256" key="11">
    <source>
        <dbReference type="ARBA" id="ARBA00023316"/>
    </source>
</evidence>
<dbReference type="PROSITE" id="PS01011">
    <property type="entry name" value="FOLYLPOLYGLU_SYNT_1"/>
    <property type="match status" value="1"/>
</dbReference>
<dbReference type="PANTHER" id="PTHR23135">
    <property type="entry name" value="MUR LIGASE FAMILY MEMBER"/>
    <property type="match status" value="1"/>
</dbReference>
<dbReference type="AlphaFoldDB" id="A0A848M9U2"/>
<accession>A0A848M9U2</accession>
<dbReference type="SUPFAM" id="SSF53244">
    <property type="entry name" value="MurD-like peptide ligases, peptide-binding domain"/>
    <property type="match status" value="1"/>
</dbReference>
<dbReference type="GO" id="GO:0000287">
    <property type="term" value="F:magnesium ion binding"/>
    <property type="evidence" value="ECO:0007669"/>
    <property type="project" value="UniProtKB-UniRule"/>
</dbReference>
<organism evidence="17 18">
    <name type="scientific">Paenibacillus lemnae</name>
    <dbReference type="NCBI Taxonomy" id="1330551"/>
    <lineage>
        <taxon>Bacteria</taxon>
        <taxon>Bacillati</taxon>
        <taxon>Bacillota</taxon>
        <taxon>Bacilli</taxon>
        <taxon>Bacillales</taxon>
        <taxon>Paenibacillaceae</taxon>
        <taxon>Paenibacillus</taxon>
    </lineage>
</organism>
<proteinExistence type="inferred from homology"/>
<keyword evidence="18" id="KW-1185">Reference proteome</keyword>
<feature type="binding site" evidence="12">
    <location>
        <begin position="153"/>
        <end position="154"/>
    </location>
    <ligand>
        <name>UDP-N-acetyl-alpha-D-muramoyl-L-alanyl-D-glutamate</name>
        <dbReference type="ChEBI" id="CHEBI:83900"/>
    </ligand>
</feature>
<evidence type="ECO:0000256" key="4">
    <source>
        <dbReference type="ARBA" id="ARBA00022598"/>
    </source>
</evidence>
<comment type="subcellular location">
    <subcellularLocation>
        <location evidence="12 13">Cytoplasm</location>
    </subcellularLocation>
</comment>
<evidence type="ECO:0000256" key="2">
    <source>
        <dbReference type="ARBA" id="ARBA00005898"/>
    </source>
</evidence>
<comment type="caution">
    <text evidence="12">Lacks conserved residue(s) required for the propagation of feature annotation.</text>
</comment>
<dbReference type="InterPro" id="IPR005761">
    <property type="entry name" value="UDP-N-AcMur-Glu-dNH2Pim_ligase"/>
</dbReference>
<dbReference type="Gene3D" id="3.40.1190.10">
    <property type="entry name" value="Mur-like, catalytic domain"/>
    <property type="match status" value="1"/>
</dbReference>
<comment type="similarity">
    <text evidence="2 12">Belongs to the MurCDEF family. MurE subfamily.</text>
</comment>
<dbReference type="EMBL" id="JABBPN010000023">
    <property type="protein sequence ID" value="NMO97817.1"/>
    <property type="molecule type" value="Genomic_DNA"/>
</dbReference>
<keyword evidence="8 12" id="KW-0133">Cell shape</keyword>
<keyword evidence="10 12" id="KW-0131">Cell cycle</keyword>
<evidence type="ECO:0000256" key="9">
    <source>
        <dbReference type="ARBA" id="ARBA00022984"/>
    </source>
</evidence>
<keyword evidence="6 12" id="KW-0547">Nucleotide-binding</keyword>
<comment type="pathway">
    <text evidence="1 12 13">Cell wall biogenesis; peptidoglycan biosynthesis.</text>
</comment>
<feature type="domain" description="Mur ligase C-terminal" evidence="15">
    <location>
        <begin position="337"/>
        <end position="465"/>
    </location>
</feature>
<dbReference type="UniPathway" id="UPA00219"/>
<sequence>MKLNQLLKGILFKQITGNEETEISCIHTDSRSVKPGSLFICLSGFKADGHQFAQQAIQNGASAVMVEKPLPGVPDGVTVITVPETKRVLPIVASTFYDHPSCKLRMIGITGTNGKTTTSHMVEHILNKSGCSTGLIGTLYMKHGELQVPTVNTTPDPIKLQGFLRLIADRGGRCAVLEVSSHGLDMGRVTGCGFHTAVFTNLSHDHLDFHHHMDDYRQSKEILFSRLGNSADDMLKTAILNGDDESSSYYANRTSAQVLSYGLNSGNHIRGLDVRCSGSHQQFLIKTYDGEHHSVTLRMPGIHNVYNALAAAAVCFCEGMSWEDIVSGLETFEGIPGRFEDISSASSFQVTVDYAHNPGGLRAALITARDVTKGKVICVMGCRGERDKLKRPIMAGIAADLADHVIFTSDNSYAEDIENIFNDMKQGLERAKMDHIQFIKDRKEAIQQAVSSAAAGDRVVITGRGHEKELVTGSAVQKASDADLVKECMHCNT</sequence>
<evidence type="ECO:0000256" key="7">
    <source>
        <dbReference type="ARBA" id="ARBA00022840"/>
    </source>
</evidence>
<feature type="binding site" evidence="12">
    <location>
        <position position="180"/>
    </location>
    <ligand>
        <name>UDP-N-acetyl-alpha-D-muramoyl-L-alanyl-D-glutamate</name>
        <dbReference type="ChEBI" id="CHEBI:83900"/>
    </ligand>
</feature>
<keyword evidence="7 12" id="KW-0067">ATP-binding</keyword>
<dbReference type="Gene3D" id="3.90.190.20">
    <property type="entry name" value="Mur ligase, C-terminal domain"/>
    <property type="match status" value="1"/>
</dbReference>
<evidence type="ECO:0000259" key="15">
    <source>
        <dbReference type="Pfam" id="PF02875"/>
    </source>
</evidence>
<keyword evidence="11 12" id="KW-0961">Cell wall biogenesis/degradation</keyword>
<dbReference type="SUPFAM" id="SSF63418">
    <property type="entry name" value="MurE/MurF N-terminal domain"/>
    <property type="match status" value="1"/>
</dbReference>
<keyword evidence="3 12" id="KW-0963">Cytoplasm</keyword>
<evidence type="ECO:0000256" key="3">
    <source>
        <dbReference type="ARBA" id="ARBA00022490"/>
    </source>
</evidence>
<dbReference type="GO" id="GO:0004326">
    <property type="term" value="F:tetrahydrofolylpolyglutamate synthase activity"/>
    <property type="evidence" value="ECO:0007669"/>
    <property type="project" value="InterPro"/>
</dbReference>
<dbReference type="Gene3D" id="3.40.1390.10">
    <property type="entry name" value="MurE/MurF, N-terminal domain"/>
    <property type="match status" value="1"/>
</dbReference>
<keyword evidence="9 12" id="KW-0573">Peptidoglycan synthesis</keyword>
<gene>
    <name evidence="12" type="primary">murE</name>
    <name evidence="17" type="ORF">HII30_18810</name>
</gene>
<dbReference type="GO" id="GO:0005524">
    <property type="term" value="F:ATP binding"/>
    <property type="evidence" value="ECO:0007669"/>
    <property type="project" value="UniProtKB-UniRule"/>
</dbReference>
<dbReference type="NCBIfam" id="NF001126">
    <property type="entry name" value="PRK00139.1-4"/>
    <property type="match status" value="1"/>
</dbReference>
<dbReference type="NCBIfam" id="TIGR01085">
    <property type="entry name" value="murE"/>
    <property type="match status" value="1"/>
</dbReference>
<dbReference type="InterPro" id="IPR036565">
    <property type="entry name" value="Mur-like_cat_sf"/>
</dbReference>
<dbReference type="GO" id="GO:0009252">
    <property type="term" value="P:peptidoglycan biosynthetic process"/>
    <property type="evidence" value="ECO:0007669"/>
    <property type="project" value="UniProtKB-UniRule"/>
</dbReference>
<evidence type="ECO:0000256" key="12">
    <source>
        <dbReference type="HAMAP-Rule" id="MF_00208"/>
    </source>
</evidence>
<dbReference type="SUPFAM" id="SSF53623">
    <property type="entry name" value="MurD-like peptide ligases, catalytic domain"/>
    <property type="match status" value="1"/>
</dbReference>
<comment type="PTM">
    <text evidence="12">Carboxylation is probably crucial for Mg(2+) binding and, consequently, for the gamma-phosphate positioning of ATP.</text>
</comment>
<reference evidence="17 18" key="1">
    <citation type="submission" date="2020-04" db="EMBL/GenBank/DDBJ databases">
        <title>Paenibacillus algicola sp. nov., a novel marine bacterium producing alginate lyase.</title>
        <authorList>
            <person name="Huang H."/>
        </authorList>
    </citation>
    <scope>NUCLEOTIDE SEQUENCE [LARGE SCALE GENOMIC DNA]</scope>
    <source>
        <strain evidence="17 18">L7-75</strain>
    </source>
</reference>
<dbReference type="InterPro" id="IPR018109">
    <property type="entry name" value="Folylpolyglutamate_synth_CS"/>
</dbReference>
<evidence type="ECO:0000259" key="14">
    <source>
        <dbReference type="Pfam" id="PF01225"/>
    </source>
</evidence>
<keyword evidence="5 12" id="KW-0132">Cell division</keyword>
<evidence type="ECO:0000256" key="10">
    <source>
        <dbReference type="ARBA" id="ARBA00023306"/>
    </source>
</evidence>
<dbReference type="EC" id="6.3.2.-" evidence="12"/>
<protein>
    <recommendedName>
        <fullName evidence="12">UDP-N-acetylmuramyl-tripeptide synthetase</fullName>
        <ecNumber evidence="12">6.3.2.-</ecNumber>
    </recommendedName>
    <alternativeName>
        <fullName evidence="12">UDP-MurNAc-tripeptide synthetase</fullName>
    </alternativeName>
</protein>
<dbReference type="GO" id="GO:0071555">
    <property type="term" value="P:cell wall organization"/>
    <property type="evidence" value="ECO:0007669"/>
    <property type="project" value="UniProtKB-KW"/>
</dbReference>
<dbReference type="Pfam" id="PF08245">
    <property type="entry name" value="Mur_ligase_M"/>
    <property type="match status" value="1"/>
</dbReference>
<keyword evidence="12" id="KW-0460">Magnesium</keyword>
<feature type="domain" description="Mur ligase N-terminal catalytic" evidence="14">
    <location>
        <begin position="22"/>
        <end position="97"/>
    </location>
</feature>
<evidence type="ECO:0000313" key="17">
    <source>
        <dbReference type="EMBL" id="NMO97817.1"/>
    </source>
</evidence>
<evidence type="ECO:0000256" key="8">
    <source>
        <dbReference type="ARBA" id="ARBA00022960"/>
    </source>
</evidence>
<dbReference type="HAMAP" id="MF_00208">
    <property type="entry name" value="MurE"/>
    <property type="match status" value="1"/>
</dbReference>
<dbReference type="InterPro" id="IPR036615">
    <property type="entry name" value="Mur_ligase_C_dom_sf"/>
</dbReference>
<dbReference type="InterPro" id="IPR004101">
    <property type="entry name" value="Mur_ligase_C"/>
</dbReference>
<feature type="binding site" evidence="12">
    <location>
        <position position="152"/>
    </location>
    <ligand>
        <name>UDP-N-acetyl-alpha-D-muramoyl-L-alanyl-D-glutamate</name>
        <dbReference type="ChEBI" id="CHEBI:83900"/>
    </ligand>
</feature>
<feature type="binding site" evidence="12">
    <location>
        <begin position="111"/>
        <end position="117"/>
    </location>
    <ligand>
        <name>ATP</name>
        <dbReference type="ChEBI" id="CHEBI:30616"/>
    </ligand>
</feature>
<evidence type="ECO:0000259" key="16">
    <source>
        <dbReference type="Pfam" id="PF08245"/>
    </source>
</evidence>
<dbReference type="Proteomes" id="UP000565468">
    <property type="component" value="Unassembled WGS sequence"/>
</dbReference>
<evidence type="ECO:0000256" key="5">
    <source>
        <dbReference type="ARBA" id="ARBA00022618"/>
    </source>
</evidence>
<name>A0A848M9U2_PAELE</name>
<evidence type="ECO:0000256" key="6">
    <source>
        <dbReference type="ARBA" id="ARBA00022741"/>
    </source>
</evidence>
<evidence type="ECO:0000256" key="13">
    <source>
        <dbReference type="RuleBase" id="RU004135"/>
    </source>
</evidence>
<feature type="modified residue" description="N6-carboxylysine" evidence="12">
    <location>
        <position position="220"/>
    </location>
</feature>
<feature type="binding site" evidence="12">
    <location>
        <position position="188"/>
    </location>
    <ligand>
        <name>UDP-N-acetyl-alpha-D-muramoyl-L-alanyl-D-glutamate</name>
        <dbReference type="ChEBI" id="CHEBI:83900"/>
    </ligand>
</feature>